<feature type="transmembrane region" description="Helical" evidence="1">
    <location>
        <begin position="67"/>
        <end position="87"/>
    </location>
</feature>
<dbReference type="Proteomes" id="UP001500742">
    <property type="component" value="Unassembled WGS sequence"/>
</dbReference>
<evidence type="ECO:0000313" key="2">
    <source>
        <dbReference type="EMBL" id="GAA3962850.1"/>
    </source>
</evidence>
<evidence type="ECO:0008006" key="4">
    <source>
        <dbReference type="Google" id="ProtNLM"/>
    </source>
</evidence>
<dbReference type="InterPro" id="IPR013901">
    <property type="entry name" value="Anthrone_oxy"/>
</dbReference>
<proteinExistence type="predicted"/>
<dbReference type="Pfam" id="PF08592">
    <property type="entry name" value="Anthrone_oxy"/>
    <property type="match status" value="1"/>
</dbReference>
<name>A0ABP7PBD9_9SPHI</name>
<keyword evidence="1" id="KW-0472">Membrane</keyword>
<sequence length="139" mass="15708">MLIAGVFWGPWFALTRSLNLFSPAEFIKITKTLSHNLGAPMRILLPACIVLMSVSVYLFPGKSSLRFIAGIVSIISIVASLIITVAIEVPIVKKIELWTADNYPADWTEFRDRWLKFHIYRMLAAFISFCCLAMAVLQR</sequence>
<keyword evidence="1" id="KW-1133">Transmembrane helix</keyword>
<feature type="transmembrane region" description="Helical" evidence="1">
    <location>
        <begin position="41"/>
        <end position="60"/>
    </location>
</feature>
<keyword evidence="3" id="KW-1185">Reference proteome</keyword>
<feature type="transmembrane region" description="Helical" evidence="1">
    <location>
        <begin position="119"/>
        <end position="137"/>
    </location>
</feature>
<gene>
    <name evidence="2" type="ORF">GCM10022210_08520</name>
</gene>
<evidence type="ECO:0000313" key="3">
    <source>
        <dbReference type="Proteomes" id="UP001500742"/>
    </source>
</evidence>
<keyword evidence="1" id="KW-0812">Transmembrane</keyword>
<organism evidence="2 3">
    <name type="scientific">Mucilaginibacter dorajii</name>
    <dbReference type="NCBI Taxonomy" id="692994"/>
    <lineage>
        <taxon>Bacteria</taxon>
        <taxon>Pseudomonadati</taxon>
        <taxon>Bacteroidota</taxon>
        <taxon>Sphingobacteriia</taxon>
        <taxon>Sphingobacteriales</taxon>
        <taxon>Sphingobacteriaceae</taxon>
        <taxon>Mucilaginibacter</taxon>
    </lineage>
</organism>
<accession>A0ABP7PBD9</accession>
<reference evidence="3" key="1">
    <citation type="journal article" date="2019" name="Int. J. Syst. Evol. Microbiol.">
        <title>The Global Catalogue of Microorganisms (GCM) 10K type strain sequencing project: providing services to taxonomists for standard genome sequencing and annotation.</title>
        <authorList>
            <consortium name="The Broad Institute Genomics Platform"/>
            <consortium name="The Broad Institute Genome Sequencing Center for Infectious Disease"/>
            <person name="Wu L."/>
            <person name="Ma J."/>
        </authorList>
    </citation>
    <scope>NUCLEOTIDE SEQUENCE [LARGE SCALE GENOMIC DNA]</scope>
    <source>
        <strain evidence="3">JCM 16601</strain>
    </source>
</reference>
<protein>
    <recommendedName>
        <fullName evidence="4">DUF1772 domain-containing protein</fullName>
    </recommendedName>
</protein>
<comment type="caution">
    <text evidence="2">The sequence shown here is derived from an EMBL/GenBank/DDBJ whole genome shotgun (WGS) entry which is preliminary data.</text>
</comment>
<dbReference type="EMBL" id="BAAAZC010000007">
    <property type="protein sequence ID" value="GAA3962850.1"/>
    <property type="molecule type" value="Genomic_DNA"/>
</dbReference>
<evidence type="ECO:0000256" key="1">
    <source>
        <dbReference type="SAM" id="Phobius"/>
    </source>
</evidence>